<gene>
    <name evidence="1" type="ORF">EI167_18440</name>
</gene>
<comment type="caution">
    <text evidence="1">The sequence shown here is derived from an EMBL/GenBank/DDBJ whole genome shotgun (WGS) entry which is preliminary data.</text>
</comment>
<sequence>MLKLSVINRPKLLLVSLIALIISIPLPSFAKSVSINVFAIPSKPIINLVEQTSDVLKEQGMISFYEKGMPVHATLYLTDYAQGSEDAIKRAVKSIAKQHQSFPLTAQGFSVSQSNWAFLNLHYSSKLQRLSDEVTLAISPLRDTNAAVPSWVKHYPNKLTAFERYGSPNVFQNFQPHLTLLANEKSPKLATVNKYMQAQEPLAQGKIIGIGIGISDQFGQQQQVIAEYFFNNNKN</sequence>
<dbReference type="InterPro" id="IPR009097">
    <property type="entry name" value="Cyclic_Pdiesterase"/>
</dbReference>
<dbReference type="SUPFAM" id="SSF55144">
    <property type="entry name" value="LigT-like"/>
    <property type="match status" value="1"/>
</dbReference>
<proteinExistence type="predicted"/>
<reference evidence="1 2" key="1">
    <citation type="submission" date="2020-07" db="EMBL/GenBank/DDBJ databases">
        <title>Halophilic bacteria isolated from french cheeses.</title>
        <authorList>
            <person name="Kothe C.I."/>
            <person name="Farah-Kraiem B."/>
            <person name="Renault P."/>
            <person name="Dridi B."/>
        </authorList>
    </citation>
    <scope>NUCLEOTIDE SEQUENCE [LARGE SCALE GENOMIC DNA]</scope>
    <source>
        <strain evidence="1 2">FME14</strain>
    </source>
</reference>
<dbReference type="EMBL" id="RRZA01000076">
    <property type="protein sequence ID" value="MBE0459380.1"/>
    <property type="molecule type" value="Genomic_DNA"/>
</dbReference>
<protein>
    <submittedName>
        <fullName evidence="1">2'-5' RNA ligase family protein</fullName>
    </submittedName>
</protein>
<keyword evidence="2" id="KW-1185">Reference proteome</keyword>
<dbReference type="Pfam" id="PF13563">
    <property type="entry name" value="2_5_RNA_ligase2"/>
    <property type="match status" value="1"/>
</dbReference>
<accession>A0ABR9FRB9</accession>
<organism evidence="1 2">
    <name type="scientific">Pseudoalteromonas prydzensis</name>
    <dbReference type="NCBI Taxonomy" id="182141"/>
    <lineage>
        <taxon>Bacteria</taxon>
        <taxon>Pseudomonadati</taxon>
        <taxon>Pseudomonadota</taxon>
        <taxon>Gammaproteobacteria</taxon>
        <taxon>Alteromonadales</taxon>
        <taxon>Pseudoalteromonadaceae</taxon>
        <taxon>Pseudoalteromonas</taxon>
    </lineage>
</organism>
<keyword evidence="1" id="KW-0436">Ligase</keyword>
<name>A0ABR9FRB9_9GAMM</name>
<evidence type="ECO:0000313" key="1">
    <source>
        <dbReference type="EMBL" id="MBE0459380.1"/>
    </source>
</evidence>
<dbReference type="Gene3D" id="3.90.1140.10">
    <property type="entry name" value="Cyclic phosphodiesterase"/>
    <property type="match status" value="1"/>
</dbReference>
<dbReference type="GO" id="GO:0016874">
    <property type="term" value="F:ligase activity"/>
    <property type="evidence" value="ECO:0007669"/>
    <property type="project" value="UniProtKB-KW"/>
</dbReference>
<dbReference type="RefSeq" id="WP_192542804.1">
    <property type="nucleotide sequence ID" value="NZ_RRZA01000076.1"/>
</dbReference>
<evidence type="ECO:0000313" key="2">
    <source>
        <dbReference type="Proteomes" id="UP000707245"/>
    </source>
</evidence>
<dbReference type="Proteomes" id="UP000707245">
    <property type="component" value="Unassembled WGS sequence"/>
</dbReference>